<protein>
    <submittedName>
        <fullName evidence="1">Uncharacterized protein</fullName>
    </submittedName>
</protein>
<organism evidence="1 2">
    <name type="scientific">Adineta steineri</name>
    <dbReference type="NCBI Taxonomy" id="433720"/>
    <lineage>
        <taxon>Eukaryota</taxon>
        <taxon>Metazoa</taxon>
        <taxon>Spiralia</taxon>
        <taxon>Gnathifera</taxon>
        <taxon>Rotifera</taxon>
        <taxon>Eurotatoria</taxon>
        <taxon>Bdelloidea</taxon>
        <taxon>Adinetida</taxon>
        <taxon>Adinetidae</taxon>
        <taxon>Adineta</taxon>
    </lineage>
</organism>
<evidence type="ECO:0000313" key="1">
    <source>
        <dbReference type="EMBL" id="CAF1023752.1"/>
    </source>
</evidence>
<proteinExistence type="predicted"/>
<gene>
    <name evidence="1" type="ORF">VCS650_LOCUS15942</name>
</gene>
<accession>A0A814IMW2</accession>
<sequence>MASNMTSKKPTDTTKVKSAFIKDLIKTDFKVAAAKQLKTRLNINLETIKTMKLKMKNDDGLKKAIKDTENQITLVDTIFNFIKFDN</sequence>
<reference evidence="1" key="1">
    <citation type="submission" date="2021-02" db="EMBL/GenBank/DDBJ databases">
        <authorList>
            <person name="Nowell W R."/>
        </authorList>
    </citation>
    <scope>NUCLEOTIDE SEQUENCE</scope>
</reference>
<dbReference type="EMBL" id="CAJNON010000140">
    <property type="protein sequence ID" value="CAF1023752.1"/>
    <property type="molecule type" value="Genomic_DNA"/>
</dbReference>
<dbReference type="Proteomes" id="UP000663891">
    <property type="component" value="Unassembled WGS sequence"/>
</dbReference>
<comment type="caution">
    <text evidence="1">The sequence shown here is derived from an EMBL/GenBank/DDBJ whole genome shotgun (WGS) entry which is preliminary data.</text>
</comment>
<dbReference type="AlphaFoldDB" id="A0A814IMW2"/>
<name>A0A814IMW2_9BILA</name>
<evidence type="ECO:0000313" key="2">
    <source>
        <dbReference type="Proteomes" id="UP000663891"/>
    </source>
</evidence>